<protein>
    <submittedName>
        <fullName evidence="1">Uncharacterized protein</fullName>
    </submittedName>
</protein>
<accession>A0ACC2W096</accession>
<gene>
    <name evidence="1" type="ORF">QFC19_003603</name>
</gene>
<evidence type="ECO:0000313" key="1">
    <source>
        <dbReference type="EMBL" id="KAJ9105145.1"/>
    </source>
</evidence>
<name>A0ACC2W096_9TREE</name>
<evidence type="ECO:0000313" key="2">
    <source>
        <dbReference type="Proteomes" id="UP001241377"/>
    </source>
</evidence>
<comment type="caution">
    <text evidence="1">The sequence shown here is derived from an EMBL/GenBank/DDBJ whole genome shotgun (WGS) entry which is preliminary data.</text>
</comment>
<reference evidence="1" key="1">
    <citation type="submission" date="2023-04" db="EMBL/GenBank/DDBJ databases">
        <title>Draft Genome sequencing of Naganishia species isolated from polar environments using Oxford Nanopore Technology.</title>
        <authorList>
            <person name="Leo P."/>
            <person name="Venkateswaran K."/>
        </authorList>
    </citation>
    <scope>NUCLEOTIDE SEQUENCE</scope>
    <source>
        <strain evidence="1">MNA-CCFEE 5261</strain>
    </source>
</reference>
<keyword evidence="2" id="KW-1185">Reference proteome</keyword>
<organism evidence="1 2">
    <name type="scientific">Naganishia cerealis</name>
    <dbReference type="NCBI Taxonomy" id="610337"/>
    <lineage>
        <taxon>Eukaryota</taxon>
        <taxon>Fungi</taxon>
        <taxon>Dikarya</taxon>
        <taxon>Basidiomycota</taxon>
        <taxon>Agaricomycotina</taxon>
        <taxon>Tremellomycetes</taxon>
        <taxon>Filobasidiales</taxon>
        <taxon>Filobasidiaceae</taxon>
        <taxon>Naganishia</taxon>
    </lineage>
</organism>
<sequence length="840" mass="92645">MMAPPVSKLTSTRYALVIDAGSSGSRLQIYSWQDPEAERQEIISAIKDRWHQEERFAQKKGKGKAGATDEIEWEIESALRRLVKVEKGAEGDQWIKKAEPGMRLIPEQRQHDILAATCNLLKKDYPFRLDTKNEQGPCGESVRIISGEEEGMWGWVAVNYLMDGFGHMPSSTSSSQDPALLPLPKLEKEKQGSLETDIPPTLVDPNQHTPTFGFLDMGGASTQIAFSPTFEELQESGYPAEELRSVSLRLLSGQVVEWPVFVASWLGFGTNKARERYVQLKLDEWEEDDLSGSTDFIEDPCLPKGLSISSSRSQTTPPFVGTGSFSQCLTSLQHLLDKDAPCPEPHGHCLFAGLPTPHIDFEREEQRGFIGISEYWYTAQQVLGLGGVWDWGEWEKGMNEFCDKDWTALEGQVRSAGNWHDSQVDLARLQMQCFKGAWISNVLHEGIGIPRIVDAGGNQTLIDSNIGDLNDEAEHRAEAKGLIGKNHFSSMDSIGNTAISWTLGKMVIEASKGVGPHGYAPEVVGINNKWTQAWHDGASRIGDVLGVPVLDDKLATYGIEIIWLLYLVVIAFVLSIYFSLRRRCWLSPGSIAATRRRKESDAGEIRDWMRRRSSAMPIATDDMTTPAVRQRPFGLSRFKLLGYRMAGFVDRISSWKVRRQGARPTRQSSEPAIGLLDLSTDQNPSSYSMSSSLSLPASPHTGEAFFTPANHVARLPTAMHMQSKTSPSEPPSPSHSPATRHGSLSQKPSLSSLRAKRGHPVLPMLSTHLNSSGGWNDPPISTLGLSEARASSDEGVLLPNLSLKGLETQAISRNSSRINLAEYGRLAPRPVSRGPAAEDI</sequence>
<dbReference type="EMBL" id="JASBWR010000035">
    <property type="protein sequence ID" value="KAJ9105145.1"/>
    <property type="molecule type" value="Genomic_DNA"/>
</dbReference>
<proteinExistence type="predicted"/>
<dbReference type="Proteomes" id="UP001241377">
    <property type="component" value="Unassembled WGS sequence"/>
</dbReference>